<dbReference type="InterPro" id="IPR050445">
    <property type="entry name" value="Bact_polysacc_biosynth/exp"/>
</dbReference>
<evidence type="ECO:0000256" key="2">
    <source>
        <dbReference type="SAM" id="Phobius"/>
    </source>
</evidence>
<protein>
    <recommendedName>
        <fullName evidence="5">Capsule biosynthesis protein</fullName>
    </recommendedName>
</protein>
<organism evidence="3 4">
    <name type="scientific">Methylobacterium marchantiae</name>
    <dbReference type="NCBI Taxonomy" id="600331"/>
    <lineage>
        <taxon>Bacteria</taxon>
        <taxon>Pseudomonadati</taxon>
        <taxon>Pseudomonadota</taxon>
        <taxon>Alphaproteobacteria</taxon>
        <taxon>Hyphomicrobiales</taxon>
        <taxon>Methylobacteriaceae</taxon>
        <taxon>Methylobacterium</taxon>
    </lineage>
</organism>
<dbReference type="Proteomes" id="UP001597176">
    <property type="component" value="Unassembled WGS sequence"/>
</dbReference>
<feature type="transmembrane region" description="Helical" evidence="2">
    <location>
        <begin position="88"/>
        <end position="114"/>
    </location>
</feature>
<evidence type="ECO:0008006" key="5">
    <source>
        <dbReference type="Google" id="ProtNLM"/>
    </source>
</evidence>
<dbReference type="PANTHER" id="PTHR32309">
    <property type="entry name" value="TYROSINE-PROTEIN KINASE"/>
    <property type="match status" value="1"/>
</dbReference>
<sequence>MSSAPNNITRLPTAKVNALQPKEAVTNKAVADETLAREERSRTNELAVNDDRELVPRRDDDQRRDLALDTGEDDTFSLVPLPPPETGWGITLISFALVVILPLCLLGMYFLFLATPQYFAEFRFSVTEVTPSSGPLGGGTSGGTTAAAVASAMGGHGGAVTGGTAQNFVVVDYLKSRQVIDELSQTVNIREIYGRPEIDWPNRFDKSRSAEHLLKYWNKMIWTNFDPLTGLASVEIKAFRPDDALNIANQLVTLSETLVNKIAKRAEEDAVKFAEQEVVRAKANLDKTRAAMAEFREKEGVIDPMPSVVSGNTQLIGTLRGSVSQLEADYDTIRRQNLSETAPSVLALKSRVQAAREQLASVEREVSGSRSGRNVLAGVVARYEALDMDRQYAQAILLTSLQSLDRARASAAAQHLYLTPYVRPALPESAGGPRVFLSMVLGGLLLTAIWFVGLLSVRSLQNSRA</sequence>
<accession>A0ABW3X496</accession>
<comment type="caution">
    <text evidence="3">The sequence shown here is derived from an EMBL/GenBank/DDBJ whole genome shotgun (WGS) entry which is preliminary data.</text>
</comment>
<dbReference type="RefSeq" id="WP_238207088.1">
    <property type="nucleotide sequence ID" value="NZ_JBHTND010000033.1"/>
</dbReference>
<evidence type="ECO:0000313" key="3">
    <source>
        <dbReference type="EMBL" id="MFD1303625.1"/>
    </source>
</evidence>
<keyword evidence="2" id="KW-0472">Membrane</keyword>
<proteinExistence type="predicted"/>
<keyword evidence="2" id="KW-1133">Transmembrane helix</keyword>
<keyword evidence="1" id="KW-0175">Coiled coil</keyword>
<evidence type="ECO:0000256" key="1">
    <source>
        <dbReference type="SAM" id="Coils"/>
    </source>
</evidence>
<evidence type="ECO:0000313" key="4">
    <source>
        <dbReference type="Proteomes" id="UP001597176"/>
    </source>
</evidence>
<gene>
    <name evidence="3" type="ORF">ACFQ4G_18795</name>
</gene>
<dbReference type="PANTHER" id="PTHR32309:SF13">
    <property type="entry name" value="FERRIC ENTEROBACTIN TRANSPORT PROTEIN FEPE"/>
    <property type="match status" value="1"/>
</dbReference>
<keyword evidence="4" id="KW-1185">Reference proteome</keyword>
<name>A0ABW3X496_9HYPH</name>
<dbReference type="EMBL" id="JBHTND010000033">
    <property type="protein sequence ID" value="MFD1303625.1"/>
    <property type="molecule type" value="Genomic_DNA"/>
</dbReference>
<feature type="coiled-coil region" evidence="1">
    <location>
        <begin position="264"/>
        <end position="298"/>
    </location>
</feature>
<keyword evidence="2" id="KW-0812">Transmembrane</keyword>
<feature type="transmembrane region" description="Helical" evidence="2">
    <location>
        <begin position="435"/>
        <end position="457"/>
    </location>
</feature>
<reference evidence="4" key="1">
    <citation type="journal article" date="2019" name="Int. J. Syst. Evol. Microbiol.">
        <title>The Global Catalogue of Microorganisms (GCM) 10K type strain sequencing project: providing services to taxonomists for standard genome sequencing and annotation.</title>
        <authorList>
            <consortium name="The Broad Institute Genomics Platform"/>
            <consortium name="The Broad Institute Genome Sequencing Center for Infectious Disease"/>
            <person name="Wu L."/>
            <person name="Ma J."/>
        </authorList>
    </citation>
    <scope>NUCLEOTIDE SEQUENCE [LARGE SCALE GENOMIC DNA]</scope>
    <source>
        <strain evidence="4">CCUG 56108</strain>
    </source>
</reference>